<evidence type="ECO:0000256" key="5">
    <source>
        <dbReference type="ARBA" id="ARBA00022723"/>
    </source>
</evidence>
<dbReference type="EMBL" id="SDAM02000091">
    <property type="protein sequence ID" value="KAH6831090.1"/>
    <property type="molecule type" value="Genomic_DNA"/>
</dbReference>
<organism evidence="14 15">
    <name type="scientific">Perilla frutescens var. hirtella</name>
    <name type="common">Perilla citriodora</name>
    <name type="synonym">Perilla setoyensis</name>
    <dbReference type="NCBI Taxonomy" id="608512"/>
    <lineage>
        <taxon>Eukaryota</taxon>
        <taxon>Viridiplantae</taxon>
        <taxon>Streptophyta</taxon>
        <taxon>Embryophyta</taxon>
        <taxon>Tracheophyta</taxon>
        <taxon>Spermatophyta</taxon>
        <taxon>Magnoliopsida</taxon>
        <taxon>eudicotyledons</taxon>
        <taxon>Gunneridae</taxon>
        <taxon>Pentapetalae</taxon>
        <taxon>asterids</taxon>
        <taxon>lamiids</taxon>
        <taxon>Lamiales</taxon>
        <taxon>Lamiaceae</taxon>
        <taxon>Nepetoideae</taxon>
        <taxon>Elsholtzieae</taxon>
        <taxon>Perilla</taxon>
    </lineage>
</organism>
<evidence type="ECO:0000256" key="3">
    <source>
        <dbReference type="ARBA" id="ARBA00022617"/>
    </source>
</evidence>
<dbReference type="Gene3D" id="1.10.630.10">
    <property type="entry name" value="Cytochrome P450"/>
    <property type="match status" value="1"/>
</dbReference>
<gene>
    <name evidence="14" type="ORF">C2S53_009285</name>
</gene>
<evidence type="ECO:0000256" key="4">
    <source>
        <dbReference type="ARBA" id="ARBA00022692"/>
    </source>
</evidence>
<keyword evidence="15" id="KW-1185">Reference proteome</keyword>
<dbReference type="InterPro" id="IPR036396">
    <property type="entry name" value="Cyt_P450_sf"/>
</dbReference>
<dbReference type="PANTHER" id="PTHR24282">
    <property type="entry name" value="CYTOCHROME P450 FAMILY MEMBER"/>
    <property type="match status" value="1"/>
</dbReference>
<comment type="subcellular location">
    <subcellularLocation>
        <location evidence="1">Membrane</location>
        <topology evidence="1">Single-pass membrane protein</topology>
    </subcellularLocation>
</comment>
<keyword evidence="5 11" id="KW-0479">Metal-binding</keyword>
<dbReference type="PANTHER" id="PTHR24282:SF148">
    <property type="entry name" value="CYTOCHROME P450 72A15-LIKE"/>
    <property type="match status" value="1"/>
</dbReference>
<dbReference type="GO" id="GO:0020037">
    <property type="term" value="F:heme binding"/>
    <property type="evidence" value="ECO:0007669"/>
    <property type="project" value="InterPro"/>
</dbReference>
<dbReference type="Pfam" id="PF00067">
    <property type="entry name" value="p450"/>
    <property type="match status" value="1"/>
</dbReference>
<comment type="caution">
    <text evidence="14">The sequence shown here is derived from an EMBL/GenBank/DDBJ whole genome shotgun (WGS) entry which is preliminary data.</text>
</comment>
<keyword evidence="9 12" id="KW-0503">Monooxygenase</keyword>
<dbReference type="SUPFAM" id="SSF48264">
    <property type="entry name" value="Cytochrome P450"/>
    <property type="match status" value="1"/>
</dbReference>
<evidence type="ECO:0000313" key="15">
    <source>
        <dbReference type="Proteomes" id="UP001190926"/>
    </source>
</evidence>
<keyword evidence="10 13" id="KW-0472">Membrane</keyword>
<proteinExistence type="inferred from homology"/>
<sequence length="511" mass="59144">MESFVSGYFIFPIILLIFWWFVRFIYGAWWKPKSLEKYFKSIGIEGTSYKLFYGDTKASKNLMAQAWSKPMPLSHIIVPRVNPMWHRMVQNYGKISLSWHERRPRLLVADAGLMRDILNDKNGHFRKPPTNPLVDLLTLGVSTLEGLQWKKRRNLITPSFHHEKILGMVPTFLTSCSDMIRGWKEKLVDLEGKFEVDVAIEMQRLTSDIIARAAFGTSFDEVKMIFELQKEQVVLTLEAFYAFYFPGLRFVPTKKNRRRYEIDNKIKAILKDMIIRKQRKLESGKSEDDLLSLLLQCQNQTDNDMTVDDVMEECKLFYFAGQETTANWLTWTMIVLSMHPTWQDRARTEVVDLFGKSTPDVKTLNQLKIVPMILQEVLRLYPPVTGLYRYTNETTQIGDAIIPAGVEIVLPTMVIHHDRDYWGADADKFRPERFSEGVSRAAKDEQAAFFPFGWGPRFCLGQSFAMIEAKLAMTMILQNFSFDLSPAYAHAPHTIITLQPQYGAPLLLHNL</sequence>
<keyword evidence="7 12" id="KW-0560">Oxidoreductase</keyword>
<dbReference type="GO" id="GO:0016705">
    <property type="term" value="F:oxidoreductase activity, acting on paired donors, with incorporation or reduction of molecular oxygen"/>
    <property type="evidence" value="ECO:0007669"/>
    <property type="project" value="InterPro"/>
</dbReference>
<dbReference type="PRINTS" id="PR00385">
    <property type="entry name" value="P450"/>
</dbReference>
<dbReference type="GO" id="GO:0016020">
    <property type="term" value="C:membrane"/>
    <property type="evidence" value="ECO:0007669"/>
    <property type="project" value="UniProtKB-SubCell"/>
</dbReference>
<dbReference type="InterPro" id="IPR002401">
    <property type="entry name" value="Cyt_P450_E_grp-I"/>
</dbReference>
<protein>
    <recommendedName>
        <fullName evidence="16">Cytochrome P450</fullName>
    </recommendedName>
</protein>
<evidence type="ECO:0000256" key="1">
    <source>
        <dbReference type="ARBA" id="ARBA00004167"/>
    </source>
</evidence>
<dbReference type="PRINTS" id="PR00463">
    <property type="entry name" value="EP450I"/>
</dbReference>
<dbReference type="InterPro" id="IPR001128">
    <property type="entry name" value="Cyt_P450"/>
</dbReference>
<dbReference type="GO" id="GO:0005506">
    <property type="term" value="F:iron ion binding"/>
    <property type="evidence" value="ECO:0007669"/>
    <property type="project" value="InterPro"/>
</dbReference>
<evidence type="ECO:0000256" key="9">
    <source>
        <dbReference type="ARBA" id="ARBA00023033"/>
    </source>
</evidence>
<dbReference type="PROSITE" id="PS00086">
    <property type="entry name" value="CYTOCHROME_P450"/>
    <property type="match status" value="1"/>
</dbReference>
<accession>A0AAD4JDG8</accession>
<evidence type="ECO:0000256" key="7">
    <source>
        <dbReference type="ARBA" id="ARBA00023002"/>
    </source>
</evidence>
<evidence type="ECO:0000313" key="14">
    <source>
        <dbReference type="EMBL" id="KAH6831090.1"/>
    </source>
</evidence>
<evidence type="ECO:0000256" key="10">
    <source>
        <dbReference type="ARBA" id="ARBA00023136"/>
    </source>
</evidence>
<keyword evidence="8 11" id="KW-0408">Iron</keyword>
<dbReference type="InterPro" id="IPR017972">
    <property type="entry name" value="Cyt_P450_CS"/>
</dbReference>
<keyword evidence="3 11" id="KW-0349">Heme</keyword>
<evidence type="ECO:0000256" key="11">
    <source>
        <dbReference type="PIRSR" id="PIRSR602401-1"/>
    </source>
</evidence>
<feature type="transmembrane region" description="Helical" evidence="13">
    <location>
        <begin position="6"/>
        <end position="30"/>
    </location>
</feature>
<dbReference type="GO" id="GO:0004497">
    <property type="term" value="F:monooxygenase activity"/>
    <property type="evidence" value="ECO:0007669"/>
    <property type="project" value="UniProtKB-KW"/>
</dbReference>
<reference evidence="14 15" key="1">
    <citation type="journal article" date="2021" name="Nat. Commun.">
        <title>Incipient diploidization of the medicinal plant Perilla within 10,000 years.</title>
        <authorList>
            <person name="Zhang Y."/>
            <person name="Shen Q."/>
            <person name="Leng L."/>
            <person name="Zhang D."/>
            <person name="Chen S."/>
            <person name="Shi Y."/>
            <person name="Ning Z."/>
            <person name="Chen S."/>
        </authorList>
    </citation>
    <scope>NUCLEOTIDE SEQUENCE [LARGE SCALE GENOMIC DNA]</scope>
    <source>
        <strain evidence="15">cv. PC099</strain>
    </source>
</reference>
<evidence type="ECO:0000256" key="6">
    <source>
        <dbReference type="ARBA" id="ARBA00022989"/>
    </source>
</evidence>
<keyword evidence="4 13" id="KW-0812">Transmembrane</keyword>
<evidence type="ECO:0000256" key="13">
    <source>
        <dbReference type="SAM" id="Phobius"/>
    </source>
</evidence>
<dbReference type="AlphaFoldDB" id="A0AAD4JDG8"/>
<dbReference type="InterPro" id="IPR050665">
    <property type="entry name" value="Cytochrome_P450_Monooxygen"/>
</dbReference>
<evidence type="ECO:0000256" key="8">
    <source>
        <dbReference type="ARBA" id="ARBA00023004"/>
    </source>
</evidence>
<name>A0AAD4JDG8_PERFH</name>
<comment type="cofactor">
    <cofactor evidence="11">
        <name>heme</name>
        <dbReference type="ChEBI" id="CHEBI:30413"/>
    </cofactor>
</comment>
<evidence type="ECO:0008006" key="16">
    <source>
        <dbReference type="Google" id="ProtNLM"/>
    </source>
</evidence>
<evidence type="ECO:0000256" key="12">
    <source>
        <dbReference type="RuleBase" id="RU000461"/>
    </source>
</evidence>
<feature type="binding site" description="axial binding residue" evidence="11">
    <location>
        <position position="459"/>
    </location>
    <ligand>
        <name>heme</name>
        <dbReference type="ChEBI" id="CHEBI:30413"/>
    </ligand>
    <ligandPart>
        <name>Fe</name>
        <dbReference type="ChEBI" id="CHEBI:18248"/>
    </ligandPart>
</feature>
<evidence type="ECO:0000256" key="2">
    <source>
        <dbReference type="ARBA" id="ARBA00010617"/>
    </source>
</evidence>
<keyword evidence="6 13" id="KW-1133">Transmembrane helix</keyword>
<comment type="similarity">
    <text evidence="2 12">Belongs to the cytochrome P450 family.</text>
</comment>
<dbReference type="Proteomes" id="UP001190926">
    <property type="component" value="Unassembled WGS sequence"/>
</dbReference>